<sequence length="242" mass="28501">MKEKIYTIPVLDALNEATECPLCWLYSKLEREAIDFTMGPSYMENDIRDATNKSGFCQQHVQQLYKEKNRLGLALMLHTHQMKVQKDLKSILGKNPKISSKGLFKKKEGAASPLKEYIDRVSNDCYICNRIEYVIARYIDTFFYLWKKDPAFKDKVKASKGLCTQHFGTLYEESDKYLKSNDLEEFIGILSELYFTNIERVQGDLDWFITKFDYRFEKEPWKESKDALPRTIIKTNSYKLEQ</sequence>
<accession>A0A4R3MM06</accession>
<evidence type="ECO:0000313" key="2">
    <source>
        <dbReference type="Proteomes" id="UP000294902"/>
    </source>
</evidence>
<dbReference type="InterPro" id="IPR045706">
    <property type="entry name" value="DUF6062"/>
</dbReference>
<reference evidence="1 2" key="1">
    <citation type="submission" date="2019-03" db="EMBL/GenBank/DDBJ databases">
        <title>Genomic Encyclopedia of Type Strains, Phase IV (KMG-IV): sequencing the most valuable type-strain genomes for metagenomic binning, comparative biology and taxonomic classification.</title>
        <authorList>
            <person name="Goeker M."/>
        </authorList>
    </citation>
    <scope>NUCLEOTIDE SEQUENCE [LARGE SCALE GENOMIC DNA]</scope>
    <source>
        <strain evidence="1 2">DSM 24629</strain>
    </source>
</reference>
<proteinExistence type="predicted"/>
<dbReference type="AlphaFoldDB" id="A0A4R3MM06"/>
<keyword evidence="2" id="KW-1185">Reference proteome</keyword>
<dbReference type="EMBL" id="SMAL01000003">
    <property type="protein sequence ID" value="TCT15718.1"/>
    <property type="molecule type" value="Genomic_DNA"/>
</dbReference>
<organism evidence="1 2">
    <name type="scientific">Natranaerovirga pectinivora</name>
    <dbReference type="NCBI Taxonomy" id="682400"/>
    <lineage>
        <taxon>Bacteria</taxon>
        <taxon>Bacillati</taxon>
        <taxon>Bacillota</taxon>
        <taxon>Clostridia</taxon>
        <taxon>Lachnospirales</taxon>
        <taxon>Natranaerovirgaceae</taxon>
        <taxon>Natranaerovirga</taxon>
    </lineage>
</organism>
<dbReference type="OrthoDB" id="9810814at2"/>
<comment type="caution">
    <text evidence="1">The sequence shown here is derived from an EMBL/GenBank/DDBJ whole genome shotgun (WGS) entry which is preliminary data.</text>
</comment>
<dbReference type="Pfam" id="PF19538">
    <property type="entry name" value="DUF6062"/>
    <property type="match status" value="1"/>
</dbReference>
<dbReference type="Proteomes" id="UP000294902">
    <property type="component" value="Unassembled WGS sequence"/>
</dbReference>
<dbReference type="RefSeq" id="WP_132251613.1">
    <property type="nucleotide sequence ID" value="NZ_SMAL01000003.1"/>
</dbReference>
<protein>
    <recommendedName>
        <fullName evidence="3">ABC transporter substrate-binding protein</fullName>
    </recommendedName>
</protein>
<evidence type="ECO:0000313" key="1">
    <source>
        <dbReference type="EMBL" id="TCT15718.1"/>
    </source>
</evidence>
<name>A0A4R3MM06_9FIRM</name>
<gene>
    <name evidence="1" type="ORF">EDC18_103430</name>
</gene>
<evidence type="ECO:0008006" key="3">
    <source>
        <dbReference type="Google" id="ProtNLM"/>
    </source>
</evidence>